<evidence type="ECO:0000256" key="1">
    <source>
        <dbReference type="SAM" id="MobiDB-lite"/>
    </source>
</evidence>
<sequence length="356" mass="40334">MSFSAEPDIGDDVLNALLQQFFAFNPAPAPTPPFLTSPPHSTVSIPADDDRNLPEPDQQAEHHATFLLPWLPLSWDLVVSEAYTNLYNLRSCSRSADEHSAARSLQAVRHAMVRVRHMGIELKNEDITVDNVSFRTTLTDHVFRQKLTALVSSAENAYLDRLMQFTLLLLTDQPAVDGIQRHSGLMQGHHGLPVPSPVKRYIRSLLVWDPTIGYPLWHWHNGGDNGDTALGWFGSPFVQQFLYASLISPGWLGIQHICVRPYFTWEWEPLLQGTVEAASDALAMYAVCLKADFLREHVWDQESVSPMRQSAFDEEWTRIYPYLIKIFNARPIAGLSAMESVRAQVELKTNFLFHQD</sequence>
<evidence type="ECO:0000313" key="2">
    <source>
        <dbReference type="EMBL" id="KIJ60704.1"/>
    </source>
</evidence>
<keyword evidence="3" id="KW-1185">Reference proteome</keyword>
<accession>A0A0C9V5C5</accession>
<dbReference type="Proteomes" id="UP000053820">
    <property type="component" value="Unassembled WGS sequence"/>
</dbReference>
<dbReference type="AlphaFoldDB" id="A0A0C9V5C5"/>
<organism evidence="2 3">
    <name type="scientific">Hydnomerulius pinastri MD-312</name>
    <dbReference type="NCBI Taxonomy" id="994086"/>
    <lineage>
        <taxon>Eukaryota</taxon>
        <taxon>Fungi</taxon>
        <taxon>Dikarya</taxon>
        <taxon>Basidiomycota</taxon>
        <taxon>Agaricomycotina</taxon>
        <taxon>Agaricomycetes</taxon>
        <taxon>Agaricomycetidae</taxon>
        <taxon>Boletales</taxon>
        <taxon>Boletales incertae sedis</taxon>
        <taxon>Leucogyrophana</taxon>
    </lineage>
</organism>
<feature type="region of interest" description="Disordered" evidence="1">
    <location>
        <begin position="32"/>
        <end position="59"/>
    </location>
</feature>
<protein>
    <submittedName>
        <fullName evidence="2">Uncharacterized protein</fullName>
    </submittedName>
</protein>
<feature type="compositionally biased region" description="Basic and acidic residues" evidence="1">
    <location>
        <begin position="48"/>
        <end position="59"/>
    </location>
</feature>
<dbReference type="EMBL" id="KN839870">
    <property type="protein sequence ID" value="KIJ60704.1"/>
    <property type="molecule type" value="Genomic_DNA"/>
</dbReference>
<proteinExistence type="predicted"/>
<gene>
    <name evidence="2" type="ORF">HYDPIDRAFT_32121</name>
</gene>
<dbReference type="OrthoDB" id="2702945at2759"/>
<dbReference type="HOGENOM" id="CLU_778583_0_0_1"/>
<name>A0A0C9V5C5_9AGAM</name>
<evidence type="ECO:0000313" key="3">
    <source>
        <dbReference type="Proteomes" id="UP000053820"/>
    </source>
</evidence>
<reference evidence="2 3" key="1">
    <citation type="submission" date="2014-04" db="EMBL/GenBank/DDBJ databases">
        <title>Evolutionary Origins and Diversification of the Mycorrhizal Mutualists.</title>
        <authorList>
            <consortium name="DOE Joint Genome Institute"/>
            <consortium name="Mycorrhizal Genomics Consortium"/>
            <person name="Kohler A."/>
            <person name="Kuo A."/>
            <person name="Nagy L.G."/>
            <person name="Floudas D."/>
            <person name="Copeland A."/>
            <person name="Barry K.W."/>
            <person name="Cichocki N."/>
            <person name="Veneault-Fourrey C."/>
            <person name="LaButti K."/>
            <person name="Lindquist E.A."/>
            <person name="Lipzen A."/>
            <person name="Lundell T."/>
            <person name="Morin E."/>
            <person name="Murat C."/>
            <person name="Riley R."/>
            <person name="Ohm R."/>
            <person name="Sun H."/>
            <person name="Tunlid A."/>
            <person name="Henrissat B."/>
            <person name="Grigoriev I.V."/>
            <person name="Hibbett D.S."/>
            <person name="Martin F."/>
        </authorList>
    </citation>
    <scope>NUCLEOTIDE SEQUENCE [LARGE SCALE GENOMIC DNA]</scope>
    <source>
        <strain evidence="2 3">MD-312</strain>
    </source>
</reference>